<dbReference type="EMBL" id="JANSLM010000011">
    <property type="protein sequence ID" value="MDT8841037.1"/>
    <property type="molecule type" value="Genomic_DNA"/>
</dbReference>
<protein>
    <submittedName>
        <fullName evidence="5">Recombinase family protein</fullName>
    </submittedName>
</protein>
<feature type="coiled-coil region" evidence="3">
    <location>
        <begin position="392"/>
        <end position="448"/>
    </location>
</feature>
<dbReference type="GO" id="GO:0003677">
    <property type="term" value="F:DNA binding"/>
    <property type="evidence" value="ECO:0007669"/>
    <property type="project" value="UniProtKB-KW"/>
</dbReference>
<dbReference type="PROSITE" id="PS51737">
    <property type="entry name" value="RECOMBINASE_DNA_BIND"/>
    <property type="match status" value="1"/>
</dbReference>
<accession>A0AAP5QF19</accession>
<dbReference type="PANTHER" id="PTHR30461">
    <property type="entry name" value="DNA-INVERTASE FROM LAMBDOID PROPHAGE"/>
    <property type="match status" value="1"/>
</dbReference>
<evidence type="ECO:0000259" key="4">
    <source>
        <dbReference type="PROSITE" id="PS51737"/>
    </source>
</evidence>
<dbReference type="GO" id="GO:0000150">
    <property type="term" value="F:DNA strand exchange activity"/>
    <property type="evidence" value="ECO:0007669"/>
    <property type="project" value="InterPro"/>
</dbReference>
<dbReference type="SMART" id="SM00857">
    <property type="entry name" value="Resolvase"/>
    <property type="match status" value="1"/>
</dbReference>
<keyword evidence="1" id="KW-0238">DNA-binding</keyword>
<evidence type="ECO:0000313" key="5">
    <source>
        <dbReference type="EMBL" id="MDT8841037.1"/>
    </source>
</evidence>
<sequence>MTAKSRVYSYLRFSDPKQAAGSSAARQLEYAARWAAERGMVLDSSLSLRDEGLSAYHQRHVKQGALGVFLVAVDEGRIMPGSVLVVEGLDRLSRAEPIQAQAQLAQIINAGITVVTASDGREYNRERLKAQPMDLVYSLLVMIRAHEESDTKSKRVKAAIRRQCQNWIAGTWRGVVRNGKDPHWTRFVSTGKFELVPERVVAVRHAIDMFRQGHGATRVVRELDDRGLSMTNAGNNFATQLYKTIRSRTLIGEKTLVLDGEEFRLEGYYPPLLTPEEFAELQFLADQRGRRKGKGEIPGIVTGLGITYCGYCGTAVVGQNLMSRKRKENGHPQDGHRRIICVGYAQNAGCKVAGSSSVVPIERAVMNFCADQMNLTRLLDGDDGSTTLAARLLKSRQRAQDLEAQIARVTEAMLADNDAAPLAFARKARELEAQLADEQKLTETIEYELASIATNSTPALAEAWAALVKGVEDLDYDARTQARQLVADTFSRIVVFRQGFDLTHKEDSRIGLLLIAKHGNTRLLNIDRKTGAWCAAEDIDVSSLASREIPLPPALA</sequence>
<evidence type="ECO:0000256" key="3">
    <source>
        <dbReference type="SAM" id="Coils"/>
    </source>
</evidence>
<dbReference type="Gene3D" id="3.90.1750.20">
    <property type="entry name" value="Putative Large Serine Recombinase, Chain B, Domain 2"/>
    <property type="match status" value="1"/>
</dbReference>
<dbReference type="RefSeq" id="WP_106353204.1">
    <property type="nucleotide sequence ID" value="NZ_JANSLM010000011.1"/>
</dbReference>
<gene>
    <name evidence="5" type="ORF">ParKJ_26770</name>
</gene>
<dbReference type="InterPro" id="IPR038109">
    <property type="entry name" value="DNA_bind_recomb_sf"/>
</dbReference>
<reference evidence="5" key="1">
    <citation type="submission" date="2022-08" db="EMBL/GenBank/DDBJ databases">
        <authorList>
            <person name="Kim S.-J."/>
        </authorList>
    </citation>
    <scope>NUCLEOTIDE SEQUENCE</scope>
    <source>
        <strain evidence="5">KJ</strain>
    </source>
</reference>
<dbReference type="InterPro" id="IPR011109">
    <property type="entry name" value="DNA_bind_recombinase_dom"/>
</dbReference>
<dbReference type="InterPro" id="IPR050639">
    <property type="entry name" value="SSR_resolvase"/>
</dbReference>
<dbReference type="InterPro" id="IPR006119">
    <property type="entry name" value="Resolv_N"/>
</dbReference>
<keyword evidence="2" id="KW-0233">DNA recombination</keyword>
<dbReference type="PANTHER" id="PTHR30461:SF2">
    <property type="entry name" value="SERINE RECOMBINASE PINE-RELATED"/>
    <property type="match status" value="1"/>
</dbReference>
<dbReference type="Pfam" id="PF00239">
    <property type="entry name" value="Resolvase"/>
    <property type="match status" value="1"/>
</dbReference>
<dbReference type="SUPFAM" id="SSF53041">
    <property type="entry name" value="Resolvase-like"/>
    <property type="match status" value="1"/>
</dbReference>
<organism evidence="5 6">
    <name type="scientific">Paraburkholderia fungorum</name>
    <dbReference type="NCBI Taxonomy" id="134537"/>
    <lineage>
        <taxon>Bacteria</taxon>
        <taxon>Pseudomonadati</taxon>
        <taxon>Pseudomonadota</taxon>
        <taxon>Betaproteobacteria</taxon>
        <taxon>Burkholderiales</taxon>
        <taxon>Burkholderiaceae</taxon>
        <taxon>Paraburkholderia</taxon>
    </lineage>
</organism>
<dbReference type="Gene3D" id="3.40.50.1390">
    <property type="entry name" value="Resolvase, N-terminal catalytic domain"/>
    <property type="match status" value="1"/>
</dbReference>
<dbReference type="InterPro" id="IPR036162">
    <property type="entry name" value="Resolvase-like_N_sf"/>
</dbReference>
<evidence type="ECO:0000313" key="6">
    <source>
        <dbReference type="Proteomes" id="UP001246473"/>
    </source>
</evidence>
<evidence type="ECO:0000256" key="1">
    <source>
        <dbReference type="ARBA" id="ARBA00023125"/>
    </source>
</evidence>
<keyword evidence="3" id="KW-0175">Coiled coil</keyword>
<name>A0AAP5QF19_9BURK</name>
<dbReference type="Pfam" id="PF07508">
    <property type="entry name" value="Recombinase"/>
    <property type="match status" value="1"/>
</dbReference>
<evidence type="ECO:0000256" key="2">
    <source>
        <dbReference type="ARBA" id="ARBA00023172"/>
    </source>
</evidence>
<dbReference type="CDD" id="cd00338">
    <property type="entry name" value="Ser_Recombinase"/>
    <property type="match status" value="1"/>
</dbReference>
<feature type="domain" description="Recombinase" evidence="4">
    <location>
        <begin position="182"/>
        <end position="291"/>
    </location>
</feature>
<proteinExistence type="predicted"/>
<dbReference type="AlphaFoldDB" id="A0AAP5QF19"/>
<comment type="caution">
    <text evidence="5">The sequence shown here is derived from an EMBL/GenBank/DDBJ whole genome shotgun (WGS) entry which is preliminary data.</text>
</comment>
<dbReference type="Proteomes" id="UP001246473">
    <property type="component" value="Unassembled WGS sequence"/>
</dbReference>